<dbReference type="AlphaFoldDB" id="A0A7G5BZR1"/>
<feature type="DNA-binding region" description="H-T-H motif" evidence="5">
    <location>
        <begin position="31"/>
        <end position="50"/>
    </location>
</feature>
<evidence type="ECO:0000256" key="2">
    <source>
        <dbReference type="ARBA" id="ARBA00023015"/>
    </source>
</evidence>
<dbReference type="RefSeq" id="WP_182298358.1">
    <property type="nucleotide sequence ID" value="NZ_CP041969.1"/>
</dbReference>
<dbReference type="Proteomes" id="UP000515679">
    <property type="component" value="Chromosome"/>
</dbReference>
<organism evidence="7 8">
    <name type="scientific">Cohnella cholangitidis</name>
    <dbReference type="NCBI Taxonomy" id="2598458"/>
    <lineage>
        <taxon>Bacteria</taxon>
        <taxon>Bacillati</taxon>
        <taxon>Bacillota</taxon>
        <taxon>Bacilli</taxon>
        <taxon>Bacillales</taxon>
        <taxon>Paenibacillaceae</taxon>
        <taxon>Cohnella</taxon>
    </lineage>
</organism>
<dbReference type="SUPFAM" id="SSF48498">
    <property type="entry name" value="Tetracyclin repressor-like, C-terminal domain"/>
    <property type="match status" value="1"/>
</dbReference>
<evidence type="ECO:0000313" key="8">
    <source>
        <dbReference type="Proteomes" id="UP000515679"/>
    </source>
</evidence>
<keyword evidence="8" id="KW-1185">Reference proteome</keyword>
<dbReference type="GO" id="GO:0000976">
    <property type="term" value="F:transcription cis-regulatory region binding"/>
    <property type="evidence" value="ECO:0007669"/>
    <property type="project" value="TreeGrafter"/>
</dbReference>
<dbReference type="PROSITE" id="PS01081">
    <property type="entry name" value="HTH_TETR_1"/>
    <property type="match status" value="1"/>
</dbReference>
<feature type="domain" description="HTH tetR-type" evidence="6">
    <location>
        <begin position="8"/>
        <end position="68"/>
    </location>
</feature>
<dbReference type="InterPro" id="IPR039538">
    <property type="entry name" value="BetI_C"/>
</dbReference>
<dbReference type="PROSITE" id="PS50977">
    <property type="entry name" value="HTH_TETR_2"/>
    <property type="match status" value="1"/>
</dbReference>
<proteinExistence type="predicted"/>
<keyword evidence="3 5" id="KW-0238">DNA-binding</keyword>
<sequence>MPKIVDHNDRKEKIAEAAWRIIRRDGLDHVSVRRVAEEAGVSLGSLRHYFDSQDELIAFSMRLLSSRVNERIVKLPFTGDPRHDMMLVIAELVPLDELRLAESEIWLAFAGKAVSNAAIRSLSLEVHQELYTGFRRTIEQLIRHRLTRDGIDADLETRRLHALIDGLVVHHTTFRDLLTRDELMSTISYHLDNVLLKQ</sequence>
<dbReference type="InterPro" id="IPR009057">
    <property type="entry name" value="Homeodomain-like_sf"/>
</dbReference>
<keyword evidence="4" id="KW-0804">Transcription</keyword>
<dbReference type="InterPro" id="IPR023772">
    <property type="entry name" value="DNA-bd_HTH_TetR-type_CS"/>
</dbReference>
<dbReference type="InterPro" id="IPR050109">
    <property type="entry name" value="HTH-type_TetR-like_transc_reg"/>
</dbReference>
<dbReference type="PANTHER" id="PTHR30055">
    <property type="entry name" value="HTH-TYPE TRANSCRIPTIONAL REGULATOR RUTR"/>
    <property type="match status" value="1"/>
</dbReference>
<dbReference type="Pfam" id="PF00440">
    <property type="entry name" value="TetR_N"/>
    <property type="match status" value="1"/>
</dbReference>
<evidence type="ECO:0000259" key="6">
    <source>
        <dbReference type="PROSITE" id="PS50977"/>
    </source>
</evidence>
<dbReference type="PANTHER" id="PTHR30055:SF234">
    <property type="entry name" value="HTH-TYPE TRANSCRIPTIONAL REGULATOR BETI"/>
    <property type="match status" value="1"/>
</dbReference>
<dbReference type="GO" id="GO:0003700">
    <property type="term" value="F:DNA-binding transcription factor activity"/>
    <property type="evidence" value="ECO:0007669"/>
    <property type="project" value="TreeGrafter"/>
</dbReference>
<name>A0A7G5BZR1_9BACL</name>
<dbReference type="EMBL" id="CP041969">
    <property type="protein sequence ID" value="QMV42445.1"/>
    <property type="molecule type" value="Genomic_DNA"/>
</dbReference>
<evidence type="ECO:0000256" key="3">
    <source>
        <dbReference type="ARBA" id="ARBA00023125"/>
    </source>
</evidence>
<protein>
    <submittedName>
        <fullName evidence="7">TetR family transcriptional regulator</fullName>
    </submittedName>
</protein>
<evidence type="ECO:0000256" key="5">
    <source>
        <dbReference type="PROSITE-ProRule" id="PRU00335"/>
    </source>
</evidence>
<evidence type="ECO:0000256" key="4">
    <source>
        <dbReference type="ARBA" id="ARBA00023163"/>
    </source>
</evidence>
<keyword evidence="2" id="KW-0805">Transcription regulation</keyword>
<dbReference type="Pfam" id="PF13977">
    <property type="entry name" value="TetR_C_6"/>
    <property type="match status" value="1"/>
</dbReference>
<dbReference type="InterPro" id="IPR036271">
    <property type="entry name" value="Tet_transcr_reg_TetR-rel_C_sf"/>
</dbReference>
<gene>
    <name evidence="7" type="ORF">FPL14_15495</name>
</gene>
<accession>A0A7G5BZR1</accession>
<dbReference type="PRINTS" id="PR00455">
    <property type="entry name" value="HTHTETR"/>
</dbReference>
<keyword evidence="1" id="KW-0678">Repressor</keyword>
<evidence type="ECO:0000313" key="7">
    <source>
        <dbReference type="EMBL" id="QMV42445.1"/>
    </source>
</evidence>
<dbReference type="SUPFAM" id="SSF46689">
    <property type="entry name" value="Homeodomain-like"/>
    <property type="match status" value="1"/>
</dbReference>
<dbReference type="InterPro" id="IPR001647">
    <property type="entry name" value="HTH_TetR"/>
</dbReference>
<reference evidence="7 8" key="1">
    <citation type="submission" date="2019-07" db="EMBL/GenBank/DDBJ databases">
        <authorList>
            <person name="Kim J.K."/>
            <person name="Cheong H.-M."/>
            <person name="Choi Y."/>
            <person name="Hwang K.J."/>
            <person name="Lee S."/>
            <person name="Choi C."/>
        </authorList>
    </citation>
    <scope>NUCLEOTIDE SEQUENCE [LARGE SCALE GENOMIC DNA]</scope>
    <source>
        <strain evidence="7 8">KS 22</strain>
    </source>
</reference>
<dbReference type="KEGG" id="cchl:FPL14_15495"/>
<dbReference type="Gene3D" id="1.10.357.10">
    <property type="entry name" value="Tetracycline Repressor, domain 2"/>
    <property type="match status" value="1"/>
</dbReference>
<evidence type="ECO:0000256" key="1">
    <source>
        <dbReference type="ARBA" id="ARBA00022491"/>
    </source>
</evidence>